<reference evidence="2 3" key="1">
    <citation type="submission" date="2020-03" db="EMBL/GenBank/DDBJ databases">
        <title>Sphingomonas sp. nov., isolated from fish.</title>
        <authorList>
            <person name="Hyun D.-W."/>
            <person name="Bae J.-W."/>
        </authorList>
    </citation>
    <scope>NUCLEOTIDE SEQUENCE [LARGE SCALE GENOMIC DNA]</scope>
    <source>
        <strain evidence="2 3">HDW15B</strain>
    </source>
</reference>
<dbReference type="KEGG" id="spii:G7077_07210"/>
<name>A0A6G7YPP8_9SPHN</name>
<dbReference type="Proteomes" id="UP000503222">
    <property type="component" value="Chromosome"/>
</dbReference>
<dbReference type="AlphaFoldDB" id="A0A6G7YPP8"/>
<dbReference type="Pfam" id="PF14352">
    <property type="entry name" value="DUF4402"/>
    <property type="match status" value="1"/>
</dbReference>
<evidence type="ECO:0000313" key="2">
    <source>
        <dbReference type="EMBL" id="QIK78714.1"/>
    </source>
</evidence>
<protein>
    <submittedName>
        <fullName evidence="2">DUF4402 domain-containing protein</fullName>
    </submittedName>
</protein>
<feature type="chain" id="PRO_5026325439" evidence="1">
    <location>
        <begin position="26"/>
        <end position="173"/>
    </location>
</feature>
<evidence type="ECO:0000313" key="3">
    <source>
        <dbReference type="Proteomes" id="UP000503222"/>
    </source>
</evidence>
<keyword evidence="3" id="KW-1185">Reference proteome</keyword>
<accession>A0A6G7YPP8</accession>
<feature type="signal peptide" evidence="1">
    <location>
        <begin position="1"/>
        <end position="25"/>
    </location>
</feature>
<organism evidence="2 3">
    <name type="scientific">Sphingomonas piscis</name>
    <dbReference type="NCBI Taxonomy" id="2714943"/>
    <lineage>
        <taxon>Bacteria</taxon>
        <taxon>Pseudomonadati</taxon>
        <taxon>Pseudomonadota</taxon>
        <taxon>Alphaproteobacteria</taxon>
        <taxon>Sphingomonadales</taxon>
        <taxon>Sphingomonadaceae</taxon>
        <taxon>Sphingomonas</taxon>
    </lineage>
</organism>
<dbReference type="EMBL" id="CP049869">
    <property type="protein sequence ID" value="QIK78714.1"/>
    <property type="molecule type" value="Genomic_DNA"/>
</dbReference>
<dbReference type="RefSeq" id="WP_166411107.1">
    <property type="nucleotide sequence ID" value="NZ_CP049869.1"/>
</dbReference>
<sequence>MCRTAYLLRLLGLAAGLLLPSAVAAQCRLCAPTTGIAGTDDAGIPIEIEVESKLSFDQLVQVGQGTGSASVKPDGSKIITGSLGNFGGSGLVGNAVVRGSPGRLIRVDIPTTIELFSLSGAKAVVDEIETDLPSTPRLDSNGRLSFRFGGRLNVNGEGSGDYRGDLPITVEYL</sequence>
<evidence type="ECO:0000256" key="1">
    <source>
        <dbReference type="SAM" id="SignalP"/>
    </source>
</evidence>
<keyword evidence="1" id="KW-0732">Signal</keyword>
<proteinExistence type="predicted"/>
<dbReference type="InterPro" id="IPR025514">
    <property type="entry name" value="DUF4402"/>
</dbReference>
<gene>
    <name evidence="2" type="ORF">G7077_07210</name>
</gene>